<dbReference type="Proteomes" id="UP000095649">
    <property type="component" value="Unassembled WGS sequence"/>
</dbReference>
<dbReference type="Pfam" id="PF03070">
    <property type="entry name" value="TENA_THI-4"/>
    <property type="match status" value="1"/>
</dbReference>
<comment type="catalytic activity">
    <reaction evidence="8">
        <text>thiamine + H2O = 5-(2-hydroxyethyl)-4-methylthiazole + 4-amino-5-hydroxymethyl-2-methylpyrimidine + H(+)</text>
        <dbReference type="Rhea" id="RHEA:17509"/>
        <dbReference type="ChEBI" id="CHEBI:15377"/>
        <dbReference type="ChEBI" id="CHEBI:15378"/>
        <dbReference type="ChEBI" id="CHEBI:16892"/>
        <dbReference type="ChEBI" id="CHEBI:17957"/>
        <dbReference type="ChEBI" id="CHEBI:18385"/>
        <dbReference type="EC" id="3.5.99.2"/>
    </reaction>
</comment>
<evidence type="ECO:0000256" key="5">
    <source>
        <dbReference type="ARBA" id="ARBA00012684"/>
    </source>
</evidence>
<comment type="pathway">
    <text evidence="2">Cofactor biosynthesis; thiamine diphosphate biosynthesis.</text>
</comment>
<dbReference type="RefSeq" id="WP_055184727.1">
    <property type="nucleotide sequence ID" value="NZ_CYXN01000001.1"/>
</dbReference>
<evidence type="ECO:0000256" key="8">
    <source>
        <dbReference type="ARBA" id="ARBA00048337"/>
    </source>
</evidence>
<sequence length="225" mass="25707">MTDLPFVSALVQADLPVWEQCLQTEFLQKMENGTLSEDCFKSYLVEDSLYLREYAKIFAWGMTKATTMAAMRTYYSLLSFVQENEDLTRLRYLEEYGLREADIQALPLRPENRACLDCMIDAARNGEGEAECLMACLPCMLSYGWLFQKLLQRSPAVKDTYYGPLVLDYAGPGYDAACRAWAERAEAACTGLSPERADRCRAIFRACSEHELHFWEMCATPRTDI</sequence>
<evidence type="ECO:0000256" key="1">
    <source>
        <dbReference type="ARBA" id="ARBA00001881"/>
    </source>
</evidence>
<evidence type="ECO:0000256" key="4">
    <source>
        <dbReference type="ARBA" id="ARBA00011881"/>
    </source>
</evidence>
<dbReference type="InterPro" id="IPR004305">
    <property type="entry name" value="Thiaminase-2/PQQC"/>
</dbReference>
<evidence type="ECO:0000256" key="7">
    <source>
        <dbReference type="ARBA" id="ARBA00022977"/>
    </source>
</evidence>
<feature type="domain" description="Thiaminase-2/PQQC" evidence="9">
    <location>
        <begin position="16"/>
        <end position="218"/>
    </location>
</feature>
<proteinExistence type="inferred from homology"/>
<accession>A0A173R8Q3</accession>
<reference evidence="10 11" key="1">
    <citation type="submission" date="2015-09" db="EMBL/GenBank/DDBJ databases">
        <authorList>
            <consortium name="Pathogen Informatics"/>
        </authorList>
    </citation>
    <scope>NUCLEOTIDE SEQUENCE [LARGE SCALE GENOMIC DNA]</scope>
    <source>
        <strain evidence="10 11">2789STDY5834970</strain>
    </source>
</reference>
<dbReference type="PANTHER" id="PTHR43198:SF2">
    <property type="entry name" value="SI:CH1073-67J19.1-RELATED"/>
    <property type="match status" value="1"/>
</dbReference>
<keyword evidence="10" id="KW-0378">Hydrolase</keyword>
<dbReference type="InterPro" id="IPR050967">
    <property type="entry name" value="Thiamine_Salvage_TenA"/>
</dbReference>
<protein>
    <recommendedName>
        <fullName evidence="6">Aminopyrimidine aminohydrolase</fullName>
        <ecNumber evidence="5">3.5.99.2</ecNumber>
    </recommendedName>
</protein>
<dbReference type="EC" id="3.5.99.2" evidence="5"/>
<dbReference type="AlphaFoldDB" id="A0A173R8Q3"/>
<organism evidence="10 11">
    <name type="scientific">Faecalibacterium prausnitzii</name>
    <dbReference type="NCBI Taxonomy" id="853"/>
    <lineage>
        <taxon>Bacteria</taxon>
        <taxon>Bacillati</taxon>
        <taxon>Bacillota</taxon>
        <taxon>Clostridia</taxon>
        <taxon>Eubacteriales</taxon>
        <taxon>Oscillospiraceae</taxon>
        <taxon>Faecalibacterium</taxon>
    </lineage>
</organism>
<evidence type="ECO:0000256" key="3">
    <source>
        <dbReference type="ARBA" id="ARBA00010264"/>
    </source>
</evidence>
<dbReference type="PANTHER" id="PTHR43198">
    <property type="entry name" value="BIFUNCTIONAL TH2 PROTEIN"/>
    <property type="match status" value="1"/>
</dbReference>
<dbReference type="GO" id="GO:0050334">
    <property type="term" value="F:thiaminase activity"/>
    <property type="evidence" value="ECO:0007669"/>
    <property type="project" value="UniProtKB-EC"/>
</dbReference>
<evidence type="ECO:0000259" key="9">
    <source>
        <dbReference type="Pfam" id="PF03070"/>
    </source>
</evidence>
<evidence type="ECO:0000313" key="11">
    <source>
        <dbReference type="Proteomes" id="UP000095649"/>
    </source>
</evidence>
<comment type="similarity">
    <text evidence="3">Belongs to the TenA family.</text>
</comment>
<dbReference type="EMBL" id="CYXN01000001">
    <property type="protein sequence ID" value="CUM73999.1"/>
    <property type="molecule type" value="Genomic_DNA"/>
</dbReference>
<dbReference type="OrthoDB" id="34166at2"/>
<dbReference type="SUPFAM" id="SSF48613">
    <property type="entry name" value="Heme oxygenase-like"/>
    <property type="match status" value="1"/>
</dbReference>
<dbReference type="UniPathway" id="UPA00060"/>
<dbReference type="GO" id="GO:0009228">
    <property type="term" value="P:thiamine biosynthetic process"/>
    <property type="evidence" value="ECO:0007669"/>
    <property type="project" value="UniProtKB-KW"/>
</dbReference>
<gene>
    <name evidence="10" type="primary">tenA</name>
    <name evidence="10" type="ORF">ERS852582_00330</name>
</gene>
<dbReference type="InterPro" id="IPR016084">
    <property type="entry name" value="Haem_Oase-like_multi-hlx"/>
</dbReference>
<evidence type="ECO:0000313" key="10">
    <source>
        <dbReference type="EMBL" id="CUM73999.1"/>
    </source>
</evidence>
<comment type="catalytic activity">
    <reaction evidence="1">
        <text>4-amino-5-aminomethyl-2-methylpyrimidine + H2O = 4-amino-5-hydroxymethyl-2-methylpyrimidine + NH4(+)</text>
        <dbReference type="Rhea" id="RHEA:31799"/>
        <dbReference type="ChEBI" id="CHEBI:15377"/>
        <dbReference type="ChEBI" id="CHEBI:16892"/>
        <dbReference type="ChEBI" id="CHEBI:28938"/>
        <dbReference type="ChEBI" id="CHEBI:63416"/>
        <dbReference type="EC" id="3.5.99.2"/>
    </reaction>
</comment>
<dbReference type="Gene3D" id="1.20.910.10">
    <property type="entry name" value="Heme oxygenase-like"/>
    <property type="match status" value="1"/>
</dbReference>
<comment type="subunit">
    <text evidence="4">Homotetramer.</text>
</comment>
<keyword evidence="7" id="KW-0784">Thiamine biosynthesis</keyword>
<evidence type="ECO:0000256" key="6">
    <source>
        <dbReference type="ARBA" id="ARBA00013647"/>
    </source>
</evidence>
<dbReference type="GO" id="GO:0005829">
    <property type="term" value="C:cytosol"/>
    <property type="evidence" value="ECO:0007669"/>
    <property type="project" value="TreeGrafter"/>
</dbReference>
<evidence type="ECO:0000256" key="2">
    <source>
        <dbReference type="ARBA" id="ARBA00004948"/>
    </source>
</evidence>
<dbReference type="GO" id="GO:0009229">
    <property type="term" value="P:thiamine diphosphate biosynthetic process"/>
    <property type="evidence" value="ECO:0007669"/>
    <property type="project" value="UniProtKB-UniPathway"/>
</dbReference>
<name>A0A173R8Q3_9FIRM</name>